<dbReference type="SUPFAM" id="SSF48264">
    <property type="entry name" value="Cytochrome P450"/>
    <property type="match status" value="1"/>
</dbReference>
<accession>A0A0G4FYK5</accession>
<evidence type="ECO:0000256" key="9">
    <source>
        <dbReference type="SAM" id="MobiDB-lite"/>
    </source>
</evidence>
<name>A0A0G4FYK5_9ALVE</name>
<keyword evidence="7" id="KW-0503">Monooxygenase</keyword>
<dbReference type="Gene3D" id="3.40.50.300">
    <property type="entry name" value="P-loop containing nucleotide triphosphate hydrolases"/>
    <property type="match status" value="1"/>
</dbReference>
<evidence type="ECO:0000256" key="4">
    <source>
        <dbReference type="ARBA" id="ARBA00022723"/>
    </source>
</evidence>
<dbReference type="SUPFAM" id="SSF52540">
    <property type="entry name" value="P-loop containing nucleoside triphosphate hydrolases"/>
    <property type="match status" value="1"/>
</dbReference>
<dbReference type="PANTHER" id="PTHR24279">
    <property type="entry name" value="CYTOCHROME P450"/>
    <property type="match status" value="1"/>
</dbReference>
<dbReference type="InterPro" id="IPR001128">
    <property type="entry name" value="Cyt_P450"/>
</dbReference>
<dbReference type="Pfam" id="PF13521">
    <property type="entry name" value="AAA_28"/>
    <property type="match status" value="1"/>
</dbReference>
<dbReference type="GO" id="GO:0005506">
    <property type="term" value="F:iron ion binding"/>
    <property type="evidence" value="ECO:0007669"/>
    <property type="project" value="InterPro"/>
</dbReference>
<evidence type="ECO:0000256" key="3">
    <source>
        <dbReference type="ARBA" id="ARBA00022617"/>
    </source>
</evidence>
<comment type="cofactor">
    <cofactor evidence="1 8">
        <name>heme</name>
        <dbReference type="ChEBI" id="CHEBI:30413"/>
    </cofactor>
</comment>
<dbReference type="InterPro" id="IPR002401">
    <property type="entry name" value="Cyt_P450_E_grp-I"/>
</dbReference>
<feature type="region of interest" description="Disordered" evidence="9">
    <location>
        <begin position="613"/>
        <end position="720"/>
    </location>
</feature>
<evidence type="ECO:0000259" key="10">
    <source>
        <dbReference type="Pfam" id="PF13521"/>
    </source>
</evidence>
<evidence type="ECO:0000256" key="1">
    <source>
        <dbReference type="ARBA" id="ARBA00001971"/>
    </source>
</evidence>
<dbReference type="PRINTS" id="PR00463">
    <property type="entry name" value="EP450I"/>
</dbReference>
<feature type="region of interest" description="Disordered" evidence="9">
    <location>
        <begin position="569"/>
        <end position="597"/>
    </location>
</feature>
<dbReference type="Gene3D" id="1.10.630.10">
    <property type="entry name" value="Cytochrome P450"/>
    <property type="match status" value="1"/>
</dbReference>
<dbReference type="GO" id="GO:0004497">
    <property type="term" value="F:monooxygenase activity"/>
    <property type="evidence" value="ECO:0007669"/>
    <property type="project" value="UniProtKB-KW"/>
</dbReference>
<dbReference type="Pfam" id="PF00067">
    <property type="entry name" value="p450"/>
    <property type="match status" value="1"/>
</dbReference>
<dbReference type="GO" id="GO:0016705">
    <property type="term" value="F:oxidoreductase activity, acting on paired donors, with incorporation or reduction of molecular oxygen"/>
    <property type="evidence" value="ECO:0007669"/>
    <property type="project" value="InterPro"/>
</dbReference>
<dbReference type="EMBL" id="CDMZ01000728">
    <property type="protein sequence ID" value="CEM20283.1"/>
    <property type="molecule type" value="Genomic_DNA"/>
</dbReference>
<dbReference type="PROSITE" id="PS00086">
    <property type="entry name" value="CYTOCHROME_P450"/>
    <property type="match status" value="1"/>
</dbReference>
<feature type="compositionally biased region" description="Acidic residues" evidence="9">
    <location>
        <begin position="674"/>
        <end position="683"/>
    </location>
</feature>
<dbReference type="InterPro" id="IPR050479">
    <property type="entry name" value="CYP11_CYP27_families"/>
</dbReference>
<evidence type="ECO:0000256" key="5">
    <source>
        <dbReference type="ARBA" id="ARBA00023002"/>
    </source>
</evidence>
<dbReference type="PANTHER" id="PTHR24279:SF120">
    <property type="entry name" value="CYTOCHROME P450"/>
    <property type="match status" value="1"/>
</dbReference>
<organism evidence="11">
    <name type="scientific">Chromera velia CCMP2878</name>
    <dbReference type="NCBI Taxonomy" id="1169474"/>
    <lineage>
        <taxon>Eukaryota</taxon>
        <taxon>Sar</taxon>
        <taxon>Alveolata</taxon>
        <taxon>Colpodellida</taxon>
        <taxon>Chromeraceae</taxon>
        <taxon>Chromera</taxon>
    </lineage>
</organism>
<sequence>MGSSVGMERMGMHKNGLIWNYDVDLWKKNRKAFEKALEEGQKELDQQGGEYMAQGGLEIPLIQPVSMLDRVRDFTICLTLQCLLRLPSLTSDSQWKKNTIAIVGGYFKAWEFHLFSTQSSDEHTKAIDLMREKGEEIVRLWKEQNQGRRVEEEGREGGRESFLGLLHKIHESSTSAPGGWEGTATAAEIRQNTCEMLLAGTDTTSLTLFYSLVLASTHPRLAAMTTPRRSKGERGREVLPESEESGSVEAIKRLFYEAQRLIPVGPVSLREAIVDIPEVKLGSGEHSVRQGDGVIFNIERMNRDPRVYSDPDSFCPDRYIERAKGGGGEPFPLSFGTGSKSCPGRFFAEKEARIYLSSTLSRFSFFTENGEGLEVLKPKWDVANAPSTDLKLWPFPRADVYLTGQSSTGKTTTLEAIRKQFPMIPYVSEVAREVMRERGWTPEDLSRSKEIHLDLQEQLLEKNEAIFRERHAQPFRLIDRSPVDILFYLEKSHMKSERGKEIHKRANALAREVAESPDCLILHFPFRRDTVKRDGVCLMPQEDDERIMEELADKFSLVRLRGPRVTLEAEGGGKREGEGDGWAVGASEEACGPSIDERTKEVLDVIRSRFERPLEGENTKQGGGGSASSLFEKQEEEEVACPETPTVSPSGGARVSSFSVASPERVAETADALAAEEFDEEGMPTDHRGGFSSLSSSPSRSHATKTVLSHLKATPQRGRK</sequence>
<evidence type="ECO:0000256" key="7">
    <source>
        <dbReference type="ARBA" id="ARBA00023033"/>
    </source>
</evidence>
<feature type="domain" description="NadR/Ttd14 AAA" evidence="10">
    <location>
        <begin position="400"/>
        <end position="546"/>
    </location>
</feature>
<evidence type="ECO:0000256" key="2">
    <source>
        <dbReference type="ARBA" id="ARBA00010617"/>
    </source>
</evidence>
<reference evidence="11" key="1">
    <citation type="submission" date="2014-11" db="EMBL/GenBank/DDBJ databases">
        <authorList>
            <person name="Otto D Thomas"/>
            <person name="Naeem Raeece"/>
        </authorList>
    </citation>
    <scope>NUCLEOTIDE SEQUENCE</scope>
</reference>
<dbReference type="InterPro" id="IPR017972">
    <property type="entry name" value="Cyt_P450_CS"/>
</dbReference>
<dbReference type="InterPro" id="IPR036396">
    <property type="entry name" value="Cyt_P450_sf"/>
</dbReference>
<evidence type="ECO:0000313" key="11">
    <source>
        <dbReference type="EMBL" id="CEM20283.1"/>
    </source>
</evidence>
<feature type="compositionally biased region" description="Low complexity" evidence="9">
    <location>
        <begin position="692"/>
        <end position="701"/>
    </location>
</feature>
<evidence type="ECO:0000256" key="6">
    <source>
        <dbReference type="ARBA" id="ARBA00023004"/>
    </source>
</evidence>
<feature type="binding site" description="axial binding residue" evidence="8">
    <location>
        <position position="342"/>
    </location>
    <ligand>
        <name>heme</name>
        <dbReference type="ChEBI" id="CHEBI:30413"/>
    </ligand>
    <ligandPart>
        <name>Fe</name>
        <dbReference type="ChEBI" id="CHEBI:18248"/>
    </ligandPart>
</feature>
<protein>
    <recommendedName>
        <fullName evidence="10">NadR/Ttd14 AAA domain-containing protein</fullName>
    </recommendedName>
</protein>
<dbReference type="CDD" id="cd00302">
    <property type="entry name" value="cytochrome_P450"/>
    <property type="match status" value="1"/>
</dbReference>
<keyword evidence="6 8" id="KW-0408">Iron</keyword>
<dbReference type="PRINTS" id="PR00385">
    <property type="entry name" value="P450"/>
</dbReference>
<gene>
    <name evidence="11" type="ORF">Cvel_3895</name>
</gene>
<keyword evidence="5" id="KW-0560">Oxidoreductase</keyword>
<dbReference type="GO" id="GO:0020037">
    <property type="term" value="F:heme binding"/>
    <property type="evidence" value="ECO:0007669"/>
    <property type="project" value="InterPro"/>
</dbReference>
<dbReference type="VEuPathDB" id="CryptoDB:Cvel_3895"/>
<dbReference type="InterPro" id="IPR038727">
    <property type="entry name" value="NadR/Ttd14_AAA_dom"/>
</dbReference>
<keyword evidence="3 8" id="KW-0349">Heme</keyword>
<proteinExistence type="inferred from homology"/>
<keyword evidence="4 8" id="KW-0479">Metal-binding</keyword>
<dbReference type="InterPro" id="IPR027417">
    <property type="entry name" value="P-loop_NTPase"/>
</dbReference>
<dbReference type="AlphaFoldDB" id="A0A0G4FYK5"/>
<evidence type="ECO:0000256" key="8">
    <source>
        <dbReference type="PIRSR" id="PIRSR602401-1"/>
    </source>
</evidence>
<comment type="similarity">
    <text evidence="2">Belongs to the cytochrome P450 family.</text>
</comment>